<protein>
    <submittedName>
        <fullName evidence="1">Uncharacterized protein</fullName>
    </submittedName>
</protein>
<reference evidence="1" key="1">
    <citation type="journal article" date="2018" name="Data Brief">
        <title>Genome sequence data from 17 accessions of Ensete ventricosum, a staple food crop for millions in Ethiopia.</title>
        <authorList>
            <person name="Yemataw Z."/>
            <person name="Muzemil S."/>
            <person name="Ambachew D."/>
            <person name="Tripathi L."/>
            <person name="Tesfaye K."/>
            <person name="Chala A."/>
            <person name="Farbos A."/>
            <person name="O'Neill P."/>
            <person name="Moore K."/>
            <person name="Grant M."/>
            <person name="Studholme D.J."/>
        </authorList>
    </citation>
    <scope>NUCLEOTIDE SEQUENCE [LARGE SCALE GENOMIC DNA]</scope>
    <source>
        <tissue evidence="1">Leaf</tissue>
    </source>
</reference>
<dbReference type="AlphaFoldDB" id="A0A445MJE2"/>
<dbReference type="Proteomes" id="UP000290560">
    <property type="component" value="Unassembled WGS sequence"/>
</dbReference>
<proteinExistence type="predicted"/>
<gene>
    <name evidence="1" type="ORF">BHM03_00035981</name>
</gene>
<organism evidence="1">
    <name type="scientific">Ensete ventricosum</name>
    <name type="common">Abyssinian banana</name>
    <name type="synonym">Musa ensete</name>
    <dbReference type="NCBI Taxonomy" id="4639"/>
    <lineage>
        <taxon>Eukaryota</taxon>
        <taxon>Viridiplantae</taxon>
        <taxon>Streptophyta</taxon>
        <taxon>Embryophyta</taxon>
        <taxon>Tracheophyta</taxon>
        <taxon>Spermatophyta</taxon>
        <taxon>Magnoliopsida</taxon>
        <taxon>Liliopsida</taxon>
        <taxon>Zingiberales</taxon>
        <taxon>Musaceae</taxon>
        <taxon>Ensete</taxon>
    </lineage>
</organism>
<name>A0A445MJE2_ENSVE</name>
<evidence type="ECO:0000313" key="1">
    <source>
        <dbReference type="EMBL" id="RZR74380.1"/>
    </source>
</evidence>
<accession>A0A445MJE2</accession>
<dbReference type="EMBL" id="KV876221">
    <property type="protein sequence ID" value="RZR74380.1"/>
    <property type="molecule type" value="Genomic_DNA"/>
</dbReference>
<sequence length="150" mass="16667">MPETTRRQLPQTCQTKLESIWVGMVDPRLGQRRFPHTHIHSSHDSDVYQMPAQFFSTPFTCCRNGCFISVGGKLVRTPGLTSVVPRGMAESYEGRATAVVGDEGVACHTTLMGHGGARQCHTRSSPPRMLDQLPTWSLRLTWLPPGCCRD</sequence>